<dbReference type="GO" id="GO:0000976">
    <property type="term" value="F:transcription cis-regulatory region binding"/>
    <property type="evidence" value="ECO:0007669"/>
    <property type="project" value="TreeGrafter"/>
</dbReference>
<dbReference type="OrthoDB" id="3192968at2"/>
<dbReference type="PRINTS" id="PR00455">
    <property type="entry name" value="HTHTETR"/>
</dbReference>
<feature type="DNA-binding region" description="H-T-H motif" evidence="4">
    <location>
        <begin position="52"/>
        <end position="71"/>
    </location>
</feature>
<dbReference type="Proteomes" id="UP000198822">
    <property type="component" value="Chromosome I"/>
</dbReference>
<dbReference type="STRING" id="399736.SAMN04489720_1553"/>
<dbReference type="SUPFAM" id="SSF46689">
    <property type="entry name" value="Homeodomain-like"/>
    <property type="match status" value="1"/>
</dbReference>
<keyword evidence="1" id="KW-0805">Transcription regulation</keyword>
<gene>
    <name evidence="6" type="ORF">SAMN04489720_1553</name>
</gene>
<dbReference type="InterPro" id="IPR050109">
    <property type="entry name" value="HTH-type_TetR-like_transc_reg"/>
</dbReference>
<dbReference type="GO" id="GO:0003700">
    <property type="term" value="F:DNA-binding transcription factor activity"/>
    <property type="evidence" value="ECO:0007669"/>
    <property type="project" value="TreeGrafter"/>
</dbReference>
<evidence type="ECO:0000256" key="1">
    <source>
        <dbReference type="ARBA" id="ARBA00023015"/>
    </source>
</evidence>
<dbReference type="Gene3D" id="1.10.357.10">
    <property type="entry name" value="Tetracycline Repressor, domain 2"/>
    <property type="match status" value="1"/>
</dbReference>
<evidence type="ECO:0000259" key="5">
    <source>
        <dbReference type="PROSITE" id="PS50977"/>
    </source>
</evidence>
<dbReference type="AlphaFoldDB" id="A0A1G8D8N0"/>
<feature type="domain" description="HTH tetR-type" evidence="5">
    <location>
        <begin position="29"/>
        <end position="89"/>
    </location>
</feature>
<keyword evidence="3" id="KW-0804">Transcription</keyword>
<accession>A0A1G8D8N0</accession>
<dbReference type="PANTHER" id="PTHR30055:SF234">
    <property type="entry name" value="HTH-TYPE TRANSCRIPTIONAL REGULATOR BETI"/>
    <property type="match status" value="1"/>
</dbReference>
<protein>
    <submittedName>
        <fullName evidence="6">DNA-binding transcriptional regulator, AcrR family</fullName>
    </submittedName>
</protein>
<organism evidence="6 7">
    <name type="scientific">Agrococcus jejuensis</name>
    <dbReference type="NCBI Taxonomy" id="399736"/>
    <lineage>
        <taxon>Bacteria</taxon>
        <taxon>Bacillati</taxon>
        <taxon>Actinomycetota</taxon>
        <taxon>Actinomycetes</taxon>
        <taxon>Micrococcales</taxon>
        <taxon>Microbacteriaceae</taxon>
        <taxon>Agrococcus</taxon>
    </lineage>
</organism>
<dbReference type="InterPro" id="IPR001647">
    <property type="entry name" value="HTH_TetR"/>
</dbReference>
<reference evidence="7" key="1">
    <citation type="submission" date="2016-10" db="EMBL/GenBank/DDBJ databases">
        <authorList>
            <person name="Varghese N."/>
            <person name="Submissions S."/>
        </authorList>
    </citation>
    <scope>NUCLEOTIDE SEQUENCE [LARGE SCALE GENOMIC DNA]</scope>
    <source>
        <strain evidence="7">DSM 22002</strain>
    </source>
</reference>
<evidence type="ECO:0000256" key="4">
    <source>
        <dbReference type="PROSITE-ProRule" id="PRU00335"/>
    </source>
</evidence>
<sequence>MASSTTSAVQHELAPGVDVRIDAPSARAGRRIDALLDAAATEVAERGREALTTAEVAARAEVSIGTVYRYFPDRTALLEGLGARARNRVQRHLVEVLAIAPPGEETVARALVWAIRASRDAEPSYLALGIGERVDPLGADGVDAAWIEATAPAATALGALGVSESRARRSCVRAAMVADAMLRSPDDVDQRTLDALVAETMRRSLASVAAADAA</sequence>
<dbReference type="PANTHER" id="PTHR30055">
    <property type="entry name" value="HTH-TYPE TRANSCRIPTIONAL REGULATOR RUTR"/>
    <property type="match status" value="1"/>
</dbReference>
<proteinExistence type="predicted"/>
<dbReference type="RefSeq" id="WP_157674724.1">
    <property type="nucleotide sequence ID" value="NZ_LT629695.1"/>
</dbReference>
<dbReference type="PROSITE" id="PS50977">
    <property type="entry name" value="HTH_TETR_2"/>
    <property type="match status" value="1"/>
</dbReference>
<dbReference type="EMBL" id="LT629695">
    <property type="protein sequence ID" value="SDH53923.1"/>
    <property type="molecule type" value="Genomic_DNA"/>
</dbReference>
<keyword evidence="2 4" id="KW-0238">DNA-binding</keyword>
<dbReference type="InterPro" id="IPR009057">
    <property type="entry name" value="Homeodomain-like_sf"/>
</dbReference>
<evidence type="ECO:0000256" key="2">
    <source>
        <dbReference type="ARBA" id="ARBA00023125"/>
    </source>
</evidence>
<evidence type="ECO:0000313" key="6">
    <source>
        <dbReference type="EMBL" id="SDH53923.1"/>
    </source>
</evidence>
<evidence type="ECO:0000313" key="7">
    <source>
        <dbReference type="Proteomes" id="UP000198822"/>
    </source>
</evidence>
<name>A0A1G8D8N0_9MICO</name>
<keyword evidence="7" id="KW-1185">Reference proteome</keyword>
<evidence type="ECO:0000256" key="3">
    <source>
        <dbReference type="ARBA" id="ARBA00023163"/>
    </source>
</evidence>
<dbReference type="Pfam" id="PF00440">
    <property type="entry name" value="TetR_N"/>
    <property type="match status" value="1"/>
</dbReference>